<evidence type="ECO:0000313" key="1">
    <source>
        <dbReference type="EMBL" id="KAA6380500.1"/>
    </source>
</evidence>
<dbReference type="OrthoDB" id="7477527at2759"/>
<reference evidence="1 2" key="1">
    <citation type="submission" date="2019-03" db="EMBL/GenBank/DDBJ databases">
        <title>Single cell metagenomics reveals metabolic interactions within the superorganism composed of flagellate Streblomastix strix and complex community of Bacteroidetes bacteria on its surface.</title>
        <authorList>
            <person name="Treitli S.C."/>
            <person name="Kolisko M."/>
            <person name="Husnik F."/>
            <person name="Keeling P."/>
            <person name="Hampl V."/>
        </authorList>
    </citation>
    <scope>NUCLEOTIDE SEQUENCE [LARGE SCALE GENOMIC DNA]</scope>
    <source>
        <strain evidence="1">ST1C</strain>
    </source>
</reference>
<dbReference type="PANTHER" id="PTHR33050:SF7">
    <property type="entry name" value="RIBONUCLEASE H"/>
    <property type="match status" value="1"/>
</dbReference>
<dbReference type="AlphaFoldDB" id="A0A5J4VD69"/>
<dbReference type="PANTHER" id="PTHR33050">
    <property type="entry name" value="REVERSE TRANSCRIPTASE DOMAIN-CONTAINING PROTEIN"/>
    <property type="match status" value="1"/>
</dbReference>
<comment type="caution">
    <text evidence="1">The sequence shown here is derived from an EMBL/GenBank/DDBJ whole genome shotgun (WGS) entry which is preliminary data.</text>
</comment>
<organism evidence="1 2">
    <name type="scientific">Streblomastix strix</name>
    <dbReference type="NCBI Taxonomy" id="222440"/>
    <lineage>
        <taxon>Eukaryota</taxon>
        <taxon>Metamonada</taxon>
        <taxon>Preaxostyla</taxon>
        <taxon>Oxymonadida</taxon>
        <taxon>Streblomastigidae</taxon>
        <taxon>Streblomastix</taxon>
    </lineage>
</organism>
<dbReference type="Proteomes" id="UP000324800">
    <property type="component" value="Unassembled WGS sequence"/>
</dbReference>
<dbReference type="SUPFAM" id="SSF56672">
    <property type="entry name" value="DNA/RNA polymerases"/>
    <property type="match status" value="1"/>
</dbReference>
<sequence length="207" mass="23999">MLQSVIAEAMKRRSSRIFTYLDNILTLNQVPTILQLEIQQVMKILQELGWMIAMDKSNINPTQIEEFLGLLWSTRAMAMQRATSQRMGLLQLLNHLKKLAKRKKHVKTRESASVIGEIQYTRAQFKRGTLFVKQIQKLMDKVIDKRHWNKWTQLSKSAIPDITWWISKLAHNQPQCFTKINKPKVLGLLSQVSTVRISSIPQVHGIL</sequence>
<evidence type="ECO:0008006" key="3">
    <source>
        <dbReference type="Google" id="ProtNLM"/>
    </source>
</evidence>
<evidence type="ECO:0000313" key="2">
    <source>
        <dbReference type="Proteomes" id="UP000324800"/>
    </source>
</evidence>
<protein>
    <recommendedName>
        <fullName evidence="3">Reverse transcriptase domain-containing protein</fullName>
    </recommendedName>
</protein>
<accession>A0A5J4VD69</accession>
<dbReference type="InterPro" id="IPR043502">
    <property type="entry name" value="DNA/RNA_pol_sf"/>
</dbReference>
<dbReference type="EMBL" id="SNRW01007863">
    <property type="protein sequence ID" value="KAA6380500.1"/>
    <property type="molecule type" value="Genomic_DNA"/>
</dbReference>
<gene>
    <name evidence="1" type="ORF">EZS28_023973</name>
</gene>
<name>A0A5J4VD69_9EUKA</name>
<proteinExistence type="predicted"/>
<dbReference type="InterPro" id="IPR052055">
    <property type="entry name" value="Hepadnavirus_pol/RT"/>
</dbReference>